<sequence>MILFLSELCLVMNYNTSGTILFSLKIPTLKLHKNEAYTLPSFEFHVLTSTPTD</sequence>
<protein>
    <submittedName>
        <fullName evidence="1">Uncharacterized protein</fullName>
    </submittedName>
</protein>
<keyword evidence="2" id="KW-1185">Reference proteome</keyword>
<dbReference type="Proteomes" id="UP000003612">
    <property type="component" value="Unassembled WGS sequence"/>
</dbReference>
<name>A0ABN0CC59_NEIMU</name>
<evidence type="ECO:0000313" key="1">
    <source>
        <dbReference type="EMBL" id="EFV80877.1"/>
    </source>
</evidence>
<organism evidence="1 2">
    <name type="scientific">Neisseria mucosa C102</name>
    <dbReference type="NCBI Taxonomy" id="435832"/>
    <lineage>
        <taxon>Bacteria</taxon>
        <taxon>Pseudomonadati</taxon>
        <taxon>Pseudomonadota</taxon>
        <taxon>Betaproteobacteria</taxon>
        <taxon>Neisseriales</taxon>
        <taxon>Neisseriaceae</taxon>
        <taxon>Neisseria</taxon>
    </lineage>
</organism>
<accession>A0ABN0CC59</accession>
<evidence type="ECO:0000313" key="2">
    <source>
        <dbReference type="Proteomes" id="UP000003612"/>
    </source>
</evidence>
<dbReference type="EMBL" id="ACRG01000005">
    <property type="protein sequence ID" value="EFV80877.1"/>
    <property type="molecule type" value="Genomic_DNA"/>
</dbReference>
<reference evidence="1 2" key="1">
    <citation type="submission" date="2010-12" db="EMBL/GenBank/DDBJ databases">
        <title>The Genome Sequence of Neisseria mucosa strain C102.</title>
        <authorList>
            <consortium name="The Broad Institute Genome Sequencing Platform"/>
            <person name="Earl A."/>
            <person name="Ward D."/>
            <person name="Feldgarden M."/>
            <person name="Gevers D."/>
            <person name="Sibley C.D."/>
            <person name="Field T.R."/>
            <person name="Grinwis M."/>
            <person name="Eshaghurshan C.S."/>
            <person name="Surette M."/>
            <person name="Young S.K."/>
            <person name="Zeng Q."/>
            <person name="Gargeya S."/>
            <person name="Fitzgerald M."/>
            <person name="Haas B."/>
            <person name="Abouelleil A."/>
            <person name="Alvarado L."/>
            <person name="Arachchi H.M."/>
            <person name="Berlin A."/>
            <person name="Brown A."/>
            <person name="Chapman S.B."/>
            <person name="Chen Z."/>
            <person name="Dunbar C."/>
            <person name="Freedman E."/>
            <person name="Gearin G."/>
            <person name="Gellesch M."/>
            <person name="Goldberg J."/>
            <person name="Griggs A."/>
            <person name="Gujja S."/>
            <person name="Heilman E."/>
            <person name="Heiman D."/>
            <person name="Howarth C."/>
            <person name="Larson L."/>
            <person name="Lui A."/>
            <person name="MacDonald P.J.P."/>
            <person name="Mehta T."/>
            <person name="Montmayeur A."/>
            <person name="Murphy C."/>
            <person name="Neiman D."/>
            <person name="Pearson M."/>
            <person name="Priest M."/>
            <person name="Roberts A."/>
            <person name="Saif S."/>
            <person name="Shea T."/>
            <person name="Shenoy N."/>
            <person name="Sisk P."/>
            <person name="Stolte C."/>
            <person name="Sykes S."/>
            <person name="White J."/>
            <person name="Yandava C."/>
            <person name="Nusbaum C."/>
            <person name="Birren B."/>
        </authorList>
    </citation>
    <scope>NUCLEOTIDE SEQUENCE [LARGE SCALE GENOMIC DNA]</scope>
    <source>
        <strain evidence="1 2">C102</strain>
    </source>
</reference>
<proteinExistence type="predicted"/>
<comment type="caution">
    <text evidence="1">The sequence shown here is derived from an EMBL/GenBank/DDBJ whole genome shotgun (WGS) entry which is preliminary data.</text>
</comment>
<gene>
    <name evidence="1" type="ORF">HMPREF0604_00855</name>
</gene>